<sequence>MTEVAVPPISDAAEAQAKERRAWARPGSSWDRAAKLLRWVFPVMAVLILLTGLIWPLTQDREFSFILSKDQVEMAGDRMRLGAAIYRGEDAKGRPFMIRAASGIQQTSANPQVVLTGLSARMEMDGGAALVTAPRGVYDLEKERLLVSGPVKVQRPDGYRLVTSDVAVDIPSREVLGEGRVMGALPLGTFAADSLSADINERTLVLEGNTRMRINP</sequence>
<dbReference type="RefSeq" id="WP_218444067.1">
    <property type="nucleotide sequence ID" value="NZ_JAGSPA010000001.1"/>
</dbReference>
<keyword evidence="1" id="KW-0472">Membrane</keyword>
<dbReference type="Proteomes" id="UP000722336">
    <property type="component" value="Unassembled WGS sequence"/>
</dbReference>
<keyword evidence="1" id="KW-0812">Transmembrane</keyword>
<evidence type="ECO:0000256" key="1">
    <source>
        <dbReference type="SAM" id="Phobius"/>
    </source>
</evidence>
<evidence type="ECO:0000313" key="3">
    <source>
        <dbReference type="Proteomes" id="UP000722336"/>
    </source>
</evidence>
<comment type="caution">
    <text evidence="2">The sequence shown here is derived from an EMBL/GenBank/DDBJ whole genome shotgun (WGS) entry which is preliminary data.</text>
</comment>
<feature type="transmembrane region" description="Helical" evidence="1">
    <location>
        <begin position="36"/>
        <end position="57"/>
    </location>
</feature>
<dbReference type="EMBL" id="JAGSPA010000001">
    <property type="protein sequence ID" value="MBV7255710.1"/>
    <property type="molecule type" value="Genomic_DNA"/>
</dbReference>
<name>A0ABS6SBB7_9SPHN</name>
<gene>
    <name evidence="2" type="ORF">KCG44_02800</name>
</gene>
<reference evidence="2 3" key="1">
    <citation type="submission" date="2021-04" db="EMBL/GenBank/DDBJ databases">
        <authorList>
            <person name="Pira H."/>
            <person name="Risdian C."/>
            <person name="Wink J."/>
        </authorList>
    </citation>
    <scope>NUCLEOTIDE SEQUENCE [LARGE SCALE GENOMIC DNA]</scope>
    <source>
        <strain evidence="2 3">WHA3</strain>
    </source>
</reference>
<protein>
    <submittedName>
        <fullName evidence="2">LPS export ABC transporter periplasmic protein LptC</fullName>
    </submittedName>
</protein>
<organism evidence="2 3">
    <name type="scientific">Pacificimonas pallii</name>
    <dbReference type="NCBI Taxonomy" id="2827236"/>
    <lineage>
        <taxon>Bacteria</taxon>
        <taxon>Pseudomonadati</taxon>
        <taxon>Pseudomonadota</taxon>
        <taxon>Alphaproteobacteria</taxon>
        <taxon>Sphingomonadales</taxon>
        <taxon>Sphingosinicellaceae</taxon>
        <taxon>Pacificimonas</taxon>
    </lineage>
</organism>
<accession>A0ABS6SBB7</accession>
<keyword evidence="3" id="KW-1185">Reference proteome</keyword>
<keyword evidence="1" id="KW-1133">Transmembrane helix</keyword>
<proteinExistence type="predicted"/>
<evidence type="ECO:0000313" key="2">
    <source>
        <dbReference type="EMBL" id="MBV7255710.1"/>
    </source>
</evidence>